<name>A0A844GW89_9CHRO</name>
<accession>A0A844GW89</accession>
<dbReference type="Gene3D" id="3.30.160.250">
    <property type="match status" value="1"/>
</dbReference>
<dbReference type="InterPro" id="IPR051404">
    <property type="entry name" value="TA_system_antitoxin"/>
</dbReference>
<comment type="caution">
    <text evidence="1">The sequence shown here is derived from an EMBL/GenBank/DDBJ whole genome shotgun (WGS) entry which is preliminary data.</text>
</comment>
<dbReference type="InterPro" id="IPR035069">
    <property type="entry name" value="TTHA1013/TTHA0281-like"/>
</dbReference>
<protein>
    <submittedName>
        <fullName evidence="1">Type II toxin-antitoxin system HicB family antitoxin</fullName>
    </submittedName>
</protein>
<dbReference type="SUPFAM" id="SSF143100">
    <property type="entry name" value="TTHA1013/TTHA0281-like"/>
    <property type="match status" value="1"/>
</dbReference>
<reference evidence="1 2" key="1">
    <citation type="submission" date="2019-11" db="EMBL/GenBank/DDBJ databases">
        <title>Isolation of a new High Light Tolerant Cyanobacteria.</title>
        <authorList>
            <person name="Dobson Z."/>
            <person name="Vaughn N."/>
            <person name="Vaughn M."/>
            <person name="Fromme P."/>
            <person name="Mazor Y."/>
        </authorList>
    </citation>
    <scope>NUCLEOTIDE SEQUENCE [LARGE SCALE GENOMIC DNA]</scope>
    <source>
        <strain evidence="1 2">0216</strain>
    </source>
</reference>
<evidence type="ECO:0000313" key="1">
    <source>
        <dbReference type="EMBL" id="MTF40744.1"/>
    </source>
</evidence>
<sequence>MNKFNYTITIQWSDEDNCFVVFLPEFSQNVMQPVTHGETYEEALKNGQEVLELIIEEYQEDGKTLPQPKTFVFA</sequence>
<dbReference type="AlphaFoldDB" id="A0A844GW89"/>
<dbReference type="RefSeq" id="WP_155084784.1">
    <property type="nucleotide sequence ID" value="NZ_WMIA01000047.1"/>
</dbReference>
<organism evidence="1 2">
    <name type="scientific">Cyanobacterium aponinum 0216</name>
    <dbReference type="NCBI Taxonomy" id="2676140"/>
    <lineage>
        <taxon>Bacteria</taxon>
        <taxon>Bacillati</taxon>
        <taxon>Cyanobacteriota</taxon>
        <taxon>Cyanophyceae</taxon>
        <taxon>Oscillatoriophycideae</taxon>
        <taxon>Chroococcales</taxon>
        <taxon>Geminocystaceae</taxon>
        <taxon>Cyanobacterium</taxon>
    </lineage>
</organism>
<dbReference type="EMBL" id="WMIA01000047">
    <property type="protein sequence ID" value="MTF40744.1"/>
    <property type="molecule type" value="Genomic_DNA"/>
</dbReference>
<evidence type="ECO:0000313" key="2">
    <source>
        <dbReference type="Proteomes" id="UP000437131"/>
    </source>
</evidence>
<dbReference type="PANTHER" id="PTHR34504:SF2">
    <property type="entry name" value="UPF0150 PROTEIN SSL0259"/>
    <property type="match status" value="1"/>
</dbReference>
<proteinExistence type="predicted"/>
<gene>
    <name evidence="1" type="ORF">GGC33_17705</name>
</gene>
<dbReference type="Proteomes" id="UP000437131">
    <property type="component" value="Unassembled WGS sequence"/>
</dbReference>
<dbReference type="PANTHER" id="PTHR34504">
    <property type="entry name" value="ANTITOXIN HICB"/>
    <property type="match status" value="1"/>
</dbReference>